<dbReference type="GO" id="GO:0005764">
    <property type="term" value="C:lysosome"/>
    <property type="evidence" value="ECO:0007669"/>
    <property type="project" value="TreeGrafter"/>
</dbReference>
<dbReference type="GO" id="GO:0005975">
    <property type="term" value="P:carbohydrate metabolic process"/>
    <property type="evidence" value="ECO:0007669"/>
    <property type="project" value="InterPro"/>
</dbReference>
<accession>A0A7K9SI27</accession>
<reference evidence="1 2" key="1">
    <citation type="submission" date="2019-09" db="EMBL/GenBank/DDBJ databases">
        <title>Bird 10,000 Genomes (B10K) Project - Family phase.</title>
        <authorList>
            <person name="Zhang G."/>
        </authorList>
    </citation>
    <scope>NUCLEOTIDE SEQUENCE [LARGE SCALE GENOMIC DNA]</scope>
    <source>
        <strain evidence="1">B10K-DU-001-62</strain>
        <tissue evidence="1">Muscle</tissue>
    </source>
</reference>
<protein>
    <submittedName>
        <fullName evidence="1">MA2B1 mannosidase</fullName>
    </submittedName>
</protein>
<dbReference type="PANTHER" id="PTHR11607:SF3">
    <property type="entry name" value="LYSOSOMAL ALPHA-MANNOSIDASE"/>
    <property type="match status" value="1"/>
</dbReference>
<dbReference type="OrthoDB" id="2016903at2759"/>
<dbReference type="GO" id="GO:0004559">
    <property type="term" value="F:alpha-mannosidase activity"/>
    <property type="evidence" value="ECO:0007669"/>
    <property type="project" value="TreeGrafter"/>
</dbReference>
<organism evidence="1 2">
    <name type="scientific">Galbula dea</name>
    <dbReference type="NCBI Taxonomy" id="1109041"/>
    <lineage>
        <taxon>Eukaryota</taxon>
        <taxon>Metazoa</taxon>
        <taxon>Chordata</taxon>
        <taxon>Craniata</taxon>
        <taxon>Vertebrata</taxon>
        <taxon>Euteleostomi</taxon>
        <taxon>Archelosauria</taxon>
        <taxon>Archosauria</taxon>
        <taxon>Dinosauria</taxon>
        <taxon>Saurischia</taxon>
        <taxon>Theropoda</taxon>
        <taxon>Coelurosauria</taxon>
        <taxon>Aves</taxon>
        <taxon>Neognathae</taxon>
        <taxon>Neoaves</taxon>
        <taxon>Telluraves</taxon>
        <taxon>Coraciimorphae</taxon>
        <taxon>Piciformes</taxon>
        <taxon>Galbulidae</taxon>
        <taxon>Galbula</taxon>
    </lineage>
</organism>
<evidence type="ECO:0000313" key="2">
    <source>
        <dbReference type="Proteomes" id="UP000566440"/>
    </source>
</evidence>
<dbReference type="EMBL" id="VWZX01001004">
    <property type="protein sequence ID" value="NXI35468.1"/>
    <property type="molecule type" value="Genomic_DNA"/>
</dbReference>
<dbReference type="Proteomes" id="UP000566440">
    <property type="component" value="Unassembled WGS sequence"/>
</dbReference>
<sequence>PSLVASQIHRRLLYDDNRGVGEALNEPGAGGQGLVIRGRHLLLLDTVEAAADRHRPLAQALLTAPYPLLLPGLGPSPSFQRQFSGLKRELPPNIHLLSLIPQAGGKVLLRLEHQFGRGESSNGSQPTLFSAFSISSVQEMALGGDLPLAAVKRLHWTPATG</sequence>
<feature type="non-terminal residue" evidence="1">
    <location>
        <position position="161"/>
    </location>
</feature>
<dbReference type="Gene3D" id="2.70.98.30">
    <property type="entry name" value="Golgi alpha-mannosidase II, domain 4"/>
    <property type="match status" value="1"/>
</dbReference>
<gene>
    <name evidence="1" type="primary">Man2b1</name>
    <name evidence="1" type="ORF">GALDEA_R15827</name>
</gene>
<comment type="caution">
    <text evidence="1">The sequence shown here is derived from an EMBL/GenBank/DDBJ whole genome shotgun (WGS) entry which is preliminary data.</text>
</comment>
<dbReference type="InterPro" id="IPR011013">
    <property type="entry name" value="Gal_mutarotase_sf_dom"/>
</dbReference>
<evidence type="ECO:0000313" key="1">
    <source>
        <dbReference type="EMBL" id="NXI35468.1"/>
    </source>
</evidence>
<feature type="non-terminal residue" evidence="1">
    <location>
        <position position="1"/>
    </location>
</feature>
<dbReference type="PANTHER" id="PTHR11607">
    <property type="entry name" value="ALPHA-MANNOSIDASE"/>
    <property type="match status" value="1"/>
</dbReference>
<proteinExistence type="predicted"/>
<dbReference type="Gene3D" id="2.60.40.1360">
    <property type="match status" value="1"/>
</dbReference>
<keyword evidence="2" id="KW-1185">Reference proteome</keyword>
<dbReference type="SUPFAM" id="SSF74650">
    <property type="entry name" value="Galactose mutarotase-like"/>
    <property type="match status" value="1"/>
</dbReference>
<dbReference type="AlphaFoldDB" id="A0A7K9SI27"/>
<name>A0A7K9SI27_9PICI</name>
<dbReference type="InterPro" id="IPR050843">
    <property type="entry name" value="Glycosyl_Hydrlase_38"/>
</dbReference>
<dbReference type="GO" id="GO:0030246">
    <property type="term" value="F:carbohydrate binding"/>
    <property type="evidence" value="ECO:0007669"/>
    <property type="project" value="InterPro"/>
</dbReference>